<evidence type="ECO:0000313" key="3">
    <source>
        <dbReference type="EMBL" id="MDV3458872.1"/>
    </source>
</evidence>
<proteinExistence type="predicted"/>
<dbReference type="Proteomes" id="UP001273531">
    <property type="component" value="Unassembled WGS sequence"/>
</dbReference>
<dbReference type="Pfam" id="PF11918">
    <property type="entry name" value="Peptidase_S41_N"/>
    <property type="match status" value="1"/>
</dbReference>
<dbReference type="SUPFAM" id="SSF52096">
    <property type="entry name" value="ClpP/crotonase"/>
    <property type="match status" value="1"/>
</dbReference>
<dbReference type="RefSeq" id="WP_317228039.1">
    <property type="nucleotide sequence ID" value="NZ_JAWJEJ010000002.1"/>
</dbReference>
<dbReference type="Pfam" id="PF03572">
    <property type="entry name" value="Peptidase_S41"/>
    <property type="match status" value="1"/>
</dbReference>
<dbReference type="EMBL" id="JAWJEJ010000002">
    <property type="protein sequence ID" value="MDV3458872.1"/>
    <property type="molecule type" value="Genomic_DNA"/>
</dbReference>
<evidence type="ECO:0000256" key="1">
    <source>
        <dbReference type="SAM" id="SignalP"/>
    </source>
</evidence>
<protein>
    <submittedName>
        <fullName evidence="3">S41 family peptidase</fullName>
    </submittedName>
</protein>
<feature type="signal peptide" evidence="1">
    <location>
        <begin position="1"/>
        <end position="19"/>
    </location>
</feature>
<name>A0ABU3YCH1_9SPHN</name>
<dbReference type="PANTHER" id="PTHR11261:SF3">
    <property type="entry name" value="RETINOL-BINDING PROTEIN 3"/>
    <property type="match status" value="1"/>
</dbReference>
<dbReference type="Gene3D" id="3.30.750.44">
    <property type="match status" value="1"/>
</dbReference>
<dbReference type="PANTHER" id="PTHR11261">
    <property type="entry name" value="INTERPHOTORECEPTOR RETINOID-BINDING PROTEIN"/>
    <property type="match status" value="1"/>
</dbReference>
<dbReference type="CDD" id="cd07563">
    <property type="entry name" value="Peptidase_S41_IRBP"/>
    <property type="match status" value="1"/>
</dbReference>
<reference evidence="3 4" key="1">
    <citation type="submission" date="2023-10" db="EMBL/GenBank/DDBJ databases">
        <title>Sphingomonas sp. HF-S4 16S ribosomal RNA gene Genome sequencing and assembly.</title>
        <authorList>
            <person name="Lee H."/>
        </authorList>
    </citation>
    <scope>NUCLEOTIDE SEQUENCE [LARGE SCALE GENOMIC DNA]</scope>
    <source>
        <strain evidence="3 4">HF-S4</strain>
    </source>
</reference>
<dbReference type="InterPro" id="IPR029045">
    <property type="entry name" value="ClpP/crotonase-like_dom_sf"/>
</dbReference>
<organism evidence="3 4">
    <name type="scientific">Sphingomonas agrestis</name>
    <dbReference type="NCBI Taxonomy" id="3080540"/>
    <lineage>
        <taxon>Bacteria</taxon>
        <taxon>Pseudomonadati</taxon>
        <taxon>Pseudomonadota</taxon>
        <taxon>Alphaproteobacteria</taxon>
        <taxon>Sphingomonadales</taxon>
        <taxon>Sphingomonadaceae</taxon>
        <taxon>Sphingomonas</taxon>
    </lineage>
</organism>
<feature type="chain" id="PRO_5045961339" evidence="1">
    <location>
        <begin position="20"/>
        <end position="434"/>
    </location>
</feature>
<dbReference type="Gene3D" id="3.90.226.10">
    <property type="entry name" value="2-enoyl-CoA Hydratase, Chain A, domain 1"/>
    <property type="match status" value="1"/>
</dbReference>
<dbReference type="InterPro" id="IPR005151">
    <property type="entry name" value="Tail-specific_protease"/>
</dbReference>
<evidence type="ECO:0000259" key="2">
    <source>
        <dbReference type="SMART" id="SM00245"/>
    </source>
</evidence>
<keyword evidence="1" id="KW-0732">Signal</keyword>
<sequence length="434" mass="45516">MRIVILAAALAVAAPLALAATPVAAQSAAKFDSRAAIESIRKALRENYVVKERRPALDAALAKGLAGGRYTVADPQEFAMRVNADLEAVAHDKHLNLRHNPELSAQIGTGGQRDDATESAYWRDLARRQNEGVRELRVLDGNVRLMRYDGFFWNGEASQAAIDAGMAFLRGGDAIVIDLRTNGGGSPDAVRRLASYFVPAGAKLVTFHMRDEAPAVSHAEASIPGGRITGVPVYVLTSGGTASAAEEFASHVAGFGFATLVGETTAGAAYRNDFFAIPGGFVLSASVGRPELPSGGDWEAKGVAPRLAVAPDLALDRAMQDALATLAPKASGPARTELEWAAARYAARAAQARPALPASAYAGRYGERTVTADGAGLVYQRDGGLRTALISLGGDLFALEHDPRARLRFVSANGAVTGFVLERADGSKVEAKRG</sequence>
<feature type="domain" description="Tail specific protease" evidence="2">
    <location>
        <begin position="118"/>
        <end position="310"/>
    </location>
</feature>
<keyword evidence="4" id="KW-1185">Reference proteome</keyword>
<comment type="caution">
    <text evidence="3">The sequence shown here is derived from an EMBL/GenBank/DDBJ whole genome shotgun (WGS) entry which is preliminary data.</text>
</comment>
<dbReference type="SMART" id="SM00245">
    <property type="entry name" value="TSPc"/>
    <property type="match status" value="1"/>
</dbReference>
<accession>A0ABU3YCH1</accession>
<evidence type="ECO:0000313" key="4">
    <source>
        <dbReference type="Proteomes" id="UP001273531"/>
    </source>
</evidence>
<gene>
    <name evidence="3" type="ORF">RZN05_17880</name>
</gene>